<reference evidence="1 2" key="1">
    <citation type="journal article" date="2015" name="Proc. Natl. Acad. Sci. U.S.A.">
        <title>The resurrection genome of Boea hygrometrica: A blueprint for survival of dehydration.</title>
        <authorList>
            <person name="Xiao L."/>
            <person name="Yang G."/>
            <person name="Zhang L."/>
            <person name="Yang X."/>
            <person name="Zhao S."/>
            <person name="Ji Z."/>
            <person name="Zhou Q."/>
            <person name="Hu M."/>
            <person name="Wang Y."/>
            <person name="Chen M."/>
            <person name="Xu Y."/>
            <person name="Jin H."/>
            <person name="Xiao X."/>
            <person name="Hu G."/>
            <person name="Bao F."/>
            <person name="Hu Y."/>
            <person name="Wan P."/>
            <person name="Li L."/>
            <person name="Deng X."/>
            <person name="Kuang T."/>
            <person name="Xiang C."/>
            <person name="Zhu J.K."/>
            <person name="Oliver M.J."/>
            <person name="He Y."/>
        </authorList>
    </citation>
    <scope>NUCLEOTIDE SEQUENCE [LARGE SCALE GENOMIC DNA]</scope>
    <source>
        <strain evidence="2">cv. XS01</strain>
    </source>
</reference>
<dbReference type="EMBL" id="KV002853">
    <property type="protein sequence ID" value="KZV37475.1"/>
    <property type="molecule type" value="Genomic_DNA"/>
</dbReference>
<accession>A0A2Z7BZM7</accession>
<name>A0A2Z7BZM7_9LAMI</name>
<gene>
    <name evidence="1" type="ORF">F511_43381</name>
</gene>
<proteinExistence type="predicted"/>
<evidence type="ECO:0000313" key="2">
    <source>
        <dbReference type="Proteomes" id="UP000250235"/>
    </source>
</evidence>
<keyword evidence="2" id="KW-1185">Reference proteome</keyword>
<protein>
    <submittedName>
        <fullName evidence="1">Uncharacterized protein</fullName>
    </submittedName>
</protein>
<organism evidence="1 2">
    <name type="scientific">Dorcoceras hygrometricum</name>
    <dbReference type="NCBI Taxonomy" id="472368"/>
    <lineage>
        <taxon>Eukaryota</taxon>
        <taxon>Viridiplantae</taxon>
        <taxon>Streptophyta</taxon>
        <taxon>Embryophyta</taxon>
        <taxon>Tracheophyta</taxon>
        <taxon>Spermatophyta</taxon>
        <taxon>Magnoliopsida</taxon>
        <taxon>eudicotyledons</taxon>
        <taxon>Gunneridae</taxon>
        <taxon>Pentapetalae</taxon>
        <taxon>asterids</taxon>
        <taxon>lamiids</taxon>
        <taxon>Lamiales</taxon>
        <taxon>Gesneriaceae</taxon>
        <taxon>Didymocarpoideae</taxon>
        <taxon>Trichosporeae</taxon>
        <taxon>Loxocarpinae</taxon>
        <taxon>Dorcoceras</taxon>
    </lineage>
</organism>
<sequence length="56" mass="6260">MPPPRDQTCFDHRDEEIPFVSNSSVLLVQADEGFVLSVVDLIRRSTAAYLEVPVSL</sequence>
<evidence type="ECO:0000313" key="1">
    <source>
        <dbReference type="EMBL" id="KZV37475.1"/>
    </source>
</evidence>
<dbReference type="AlphaFoldDB" id="A0A2Z7BZM7"/>
<dbReference type="Proteomes" id="UP000250235">
    <property type="component" value="Unassembled WGS sequence"/>
</dbReference>